<protein>
    <recommendedName>
        <fullName evidence="9">Phosphopantetheine adenylyltransferase</fullName>
        <ecNumber evidence="9">2.7.7.3</ecNumber>
    </recommendedName>
    <alternativeName>
        <fullName evidence="9">Dephospho-CoA pyrophosphorylase</fullName>
    </alternativeName>
    <alternativeName>
        <fullName evidence="9">Pantetheine-phosphate adenylyltransferase</fullName>
        <shortName evidence="9">PPAT</shortName>
    </alternativeName>
</protein>
<name>A0ABV7KU15_9PROT</name>
<dbReference type="RefSeq" id="WP_379897567.1">
    <property type="nucleotide sequence ID" value="NZ_JBHRTR010000005.1"/>
</dbReference>
<comment type="similarity">
    <text evidence="9">Belongs to the bacterial CoaD family.</text>
</comment>
<evidence type="ECO:0000256" key="5">
    <source>
        <dbReference type="ARBA" id="ARBA00022840"/>
    </source>
</evidence>
<dbReference type="InterPro" id="IPR014729">
    <property type="entry name" value="Rossmann-like_a/b/a_fold"/>
</dbReference>
<comment type="catalytic activity">
    <reaction evidence="8 9">
        <text>(R)-4'-phosphopantetheine + ATP + H(+) = 3'-dephospho-CoA + diphosphate</text>
        <dbReference type="Rhea" id="RHEA:19801"/>
        <dbReference type="ChEBI" id="CHEBI:15378"/>
        <dbReference type="ChEBI" id="CHEBI:30616"/>
        <dbReference type="ChEBI" id="CHEBI:33019"/>
        <dbReference type="ChEBI" id="CHEBI:57328"/>
        <dbReference type="ChEBI" id="CHEBI:61723"/>
        <dbReference type="EC" id="2.7.7.3"/>
    </reaction>
</comment>
<evidence type="ECO:0000256" key="7">
    <source>
        <dbReference type="ARBA" id="ARBA00022993"/>
    </source>
</evidence>
<feature type="binding site" evidence="9">
    <location>
        <position position="81"/>
    </location>
    <ligand>
        <name>substrate</name>
    </ligand>
</feature>
<dbReference type="NCBIfam" id="TIGR00125">
    <property type="entry name" value="cyt_tran_rel"/>
    <property type="match status" value="1"/>
</dbReference>
<evidence type="ECO:0000256" key="6">
    <source>
        <dbReference type="ARBA" id="ARBA00022842"/>
    </source>
</evidence>
<dbReference type="Pfam" id="PF01467">
    <property type="entry name" value="CTP_transf_like"/>
    <property type="match status" value="1"/>
</dbReference>
<keyword evidence="4 9" id="KW-0547">Nucleotide-binding</keyword>
<evidence type="ECO:0000256" key="3">
    <source>
        <dbReference type="ARBA" id="ARBA00022695"/>
    </source>
</evidence>
<feature type="binding site" evidence="9">
    <location>
        <position position="45"/>
    </location>
    <ligand>
        <name>substrate</name>
    </ligand>
</feature>
<keyword evidence="1 9" id="KW-0963">Cytoplasm</keyword>
<dbReference type="PANTHER" id="PTHR21342">
    <property type="entry name" value="PHOSPHOPANTETHEINE ADENYLYLTRANSFERASE"/>
    <property type="match status" value="1"/>
</dbReference>
<feature type="binding site" evidence="9">
    <location>
        <position position="21"/>
    </location>
    <ligand>
        <name>ATP</name>
        <dbReference type="ChEBI" id="CHEBI:30616"/>
    </ligand>
</feature>
<dbReference type="InterPro" id="IPR004821">
    <property type="entry name" value="Cyt_trans-like"/>
</dbReference>
<reference evidence="12" key="1">
    <citation type="journal article" date="2019" name="Int. J. Syst. Evol. Microbiol.">
        <title>The Global Catalogue of Microorganisms (GCM) 10K type strain sequencing project: providing services to taxonomists for standard genome sequencing and annotation.</title>
        <authorList>
            <consortium name="The Broad Institute Genomics Platform"/>
            <consortium name="The Broad Institute Genome Sequencing Center for Infectious Disease"/>
            <person name="Wu L."/>
            <person name="Ma J."/>
        </authorList>
    </citation>
    <scope>NUCLEOTIDE SEQUENCE [LARGE SCALE GENOMIC DNA]</scope>
    <source>
        <strain evidence="12">KCTC 42964</strain>
    </source>
</reference>
<keyword evidence="7 9" id="KW-0173">Coenzyme A biosynthesis</keyword>
<dbReference type="NCBIfam" id="TIGR01510">
    <property type="entry name" value="coaD_prev_kdtB"/>
    <property type="match status" value="1"/>
</dbReference>
<evidence type="ECO:0000313" key="12">
    <source>
        <dbReference type="Proteomes" id="UP001595528"/>
    </source>
</evidence>
<keyword evidence="12" id="KW-1185">Reference proteome</keyword>
<comment type="function">
    <text evidence="9">Reversibly transfers an adenylyl group from ATP to 4'-phosphopantetheine, yielding dephospho-CoA (dPCoA) and pyrophosphate.</text>
</comment>
<gene>
    <name evidence="9 11" type="primary">coaD</name>
    <name evidence="11" type="ORF">ACFOGJ_01225</name>
</gene>
<organism evidence="11 12">
    <name type="scientific">Marinibaculum pumilum</name>
    <dbReference type="NCBI Taxonomy" id="1766165"/>
    <lineage>
        <taxon>Bacteria</taxon>
        <taxon>Pseudomonadati</taxon>
        <taxon>Pseudomonadota</taxon>
        <taxon>Alphaproteobacteria</taxon>
        <taxon>Rhodospirillales</taxon>
        <taxon>Rhodospirillaceae</taxon>
        <taxon>Marinibaculum</taxon>
    </lineage>
</organism>
<evidence type="ECO:0000313" key="11">
    <source>
        <dbReference type="EMBL" id="MFC3225832.1"/>
    </source>
</evidence>
<dbReference type="PANTHER" id="PTHR21342:SF1">
    <property type="entry name" value="PHOSPHOPANTETHEINE ADENYLYLTRANSFERASE"/>
    <property type="match status" value="1"/>
</dbReference>
<comment type="cofactor">
    <cofactor evidence="9">
        <name>Mg(2+)</name>
        <dbReference type="ChEBI" id="CHEBI:18420"/>
    </cofactor>
</comment>
<evidence type="ECO:0000256" key="2">
    <source>
        <dbReference type="ARBA" id="ARBA00022679"/>
    </source>
</evidence>
<comment type="subcellular location">
    <subcellularLocation>
        <location evidence="9">Cytoplasm</location>
    </subcellularLocation>
</comment>
<dbReference type="InterPro" id="IPR001980">
    <property type="entry name" value="PPAT"/>
</dbReference>
<dbReference type="HAMAP" id="MF_00151">
    <property type="entry name" value="PPAT_bact"/>
    <property type="match status" value="1"/>
</dbReference>
<dbReference type="SUPFAM" id="SSF52374">
    <property type="entry name" value="Nucleotidylyl transferase"/>
    <property type="match status" value="1"/>
</dbReference>
<comment type="pathway">
    <text evidence="9">Cofactor biosynthesis; coenzyme A biosynthesis; CoA from (R)-pantothenate: step 4/5.</text>
</comment>
<dbReference type="EC" id="2.7.7.3" evidence="9"/>
<dbReference type="GO" id="GO:0004595">
    <property type="term" value="F:pantetheine-phosphate adenylyltransferase activity"/>
    <property type="evidence" value="ECO:0007669"/>
    <property type="project" value="UniProtKB-EC"/>
</dbReference>
<comment type="subunit">
    <text evidence="9">Homohexamer.</text>
</comment>
<feature type="domain" description="Cytidyltransferase-like" evidence="10">
    <location>
        <begin position="9"/>
        <end position="141"/>
    </location>
</feature>
<feature type="binding site" evidence="9">
    <location>
        <begin position="96"/>
        <end position="98"/>
    </location>
    <ligand>
        <name>ATP</name>
        <dbReference type="ChEBI" id="CHEBI:30616"/>
    </ligand>
</feature>
<feature type="binding site" evidence="9">
    <location>
        <begin position="13"/>
        <end position="14"/>
    </location>
    <ligand>
        <name>ATP</name>
        <dbReference type="ChEBI" id="CHEBI:30616"/>
    </ligand>
</feature>
<proteinExistence type="inferred from homology"/>
<feature type="site" description="Transition state stabilizer" evidence="9">
    <location>
        <position position="21"/>
    </location>
</feature>
<feature type="binding site" evidence="9">
    <location>
        <position position="106"/>
    </location>
    <ligand>
        <name>ATP</name>
        <dbReference type="ChEBI" id="CHEBI:30616"/>
    </ligand>
</feature>
<dbReference type="PRINTS" id="PR01020">
    <property type="entry name" value="LPSBIOSNTHSS"/>
</dbReference>
<feature type="binding site" evidence="9">
    <location>
        <begin position="131"/>
        <end position="137"/>
    </location>
    <ligand>
        <name>ATP</name>
        <dbReference type="ChEBI" id="CHEBI:30616"/>
    </ligand>
</feature>
<keyword evidence="6 9" id="KW-0460">Magnesium</keyword>
<sequence>MGSIQRVGLYPGTFDPITRGHHDIIMRASKLVDRLVIGVAANPGKNPLFTLEERVEMVEHEARSAIGGRSEMEVVSYSNLLMHFAEDIGASVIIRGLRAVSDFDYEFQMVGMNTRLNPNIETVFLMASDNHQFIASKLVREVAQLRGDVYPFVSDRVAEKLLAKVGGEPKRRAPKRHNSD</sequence>
<accession>A0ABV7KU15</accession>
<evidence type="ECO:0000259" key="10">
    <source>
        <dbReference type="Pfam" id="PF01467"/>
    </source>
</evidence>
<keyword evidence="2 9" id="KW-0808">Transferase</keyword>
<keyword evidence="5 9" id="KW-0067">ATP-binding</keyword>
<evidence type="ECO:0000256" key="1">
    <source>
        <dbReference type="ARBA" id="ARBA00022490"/>
    </source>
</evidence>
<feature type="binding site" evidence="9">
    <location>
        <position position="13"/>
    </location>
    <ligand>
        <name>substrate</name>
    </ligand>
</feature>
<evidence type="ECO:0000256" key="4">
    <source>
        <dbReference type="ARBA" id="ARBA00022741"/>
    </source>
</evidence>
<dbReference type="EMBL" id="JBHRTR010000005">
    <property type="protein sequence ID" value="MFC3225832.1"/>
    <property type="molecule type" value="Genomic_DNA"/>
</dbReference>
<evidence type="ECO:0000256" key="8">
    <source>
        <dbReference type="ARBA" id="ARBA00029346"/>
    </source>
</evidence>
<evidence type="ECO:0000256" key="9">
    <source>
        <dbReference type="HAMAP-Rule" id="MF_00151"/>
    </source>
</evidence>
<keyword evidence="3 9" id="KW-0548">Nucleotidyltransferase</keyword>
<feature type="binding site" evidence="9">
    <location>
        <position position="95"/>
    </location>
    <ligand>
        <name>substrate</name>
    </ligand>
</feature>
<dbReference type="CDD" id="cd02163">
    <property type="entry name" value="PPAT"/>
    <property type="match status" value="1"/>
</dbReference>
<dbReference type="Proteomes" id="UP001595528">
    <property type="component" value="Unassembled WGS sequence"/>
</dbReference>
<dbReference type="Gene3D" id="3.40.50.620">
    <property type="entry name" value="HUPs"/>
    <property type="match status" value="1"/>
</dbReference>
<comment type="caution">
    <text evidence="11">The sequence shown here is derived from an EMBL/GenBank/DDBJ whole genome shotgun (WGS) entry which is preliminary data.</text>
</comment>